<dbReference type="InterPro" id="IPR036890">
    <property type="entry name" value="HATPase_C_sf"/>
</dbReference>
<evidence type="ECO:0000313" key="3">
    <source>
        <dbReference type="EMBL" id="MBC3812137.1"/>
    </source>
</evidence>
<keyword evidence="1" id="KW-1133">Transmembrane helix</keyword>
<protein>
    <submittedName>
        <fullName evidence="3">Histidine kinase</fullName>
    </submittedName>
</protein>
<reference evidence="3 4" key="1">
    <citation type="submission" date="2020-08" db="EMBL/GenBank/DDBJ databases">
        <title>Novel species isolated from subtropical streams in China.</title>
        <authorList>
            <person name="Lu H."/>
        </authorList>
    </citation>
    <scope>NUCLEOTIDE SEQUENCE [LARGE SCALE GENOMIC DNA]</scope>
    <source>
        <strain evidence="3 4">CCTCC AB 2015119</strain>
    </source>
</reference>
<feature type="transmembrane region" description="Helical" evidence="1">
    <location>
        <begin position="113"/>
        <end position="136"/>
    </location>
</feature>
<dbReference type="SUPFAM" id="SSF55874">
    <property type="entry name" value="ATPase domain of HSP90 chaperone/DNA topoisomerase II/histidine kinase"/>
    <property type="match status" value="1"/>
</dbReference>
<dbReference type="GO" id="GO:0016301">
    <property type="term" value="F:kinase activity"/>
    <property type="evidence" value="ECO:0007669"/>
    <property type="project" value="UniProtKB-KW"/>
</dbReference>
<dbReference type="Gene3D" id="3.30.565.10">
    <property type="entry name" value="Histidine kinase-like ATPase, C-terminal domain"/>
    <property type="match status" value="1"/>
</dbReference>
<keyword evidence="1" id="KW-0472">Membrane</keyword>
<feature type="transmembrane region" description="Helical" evidence="1">
    <location>
        <begin position="72"/>
        <end position="93"/>
    </location>
</feature>
<keyword evidence="1" id="KW-0812">Transmembrane</keyword>
<evidence type="ECO:0000313" key="4">
    <source>
        <dbReference type="Proteomes" id="UP000637632"/>
    </source>
</evidence>
<feature type="transmembrane region" description="Helical" evidence="1">
    <location>
        <begin position="36"/>
        <end position="60"/>
    </location>
</feature>
<feature type="transmembrane region" description="Helical" evidence="1">
    <location>
        <begin position="12"/>
        <end position="30"/>
    </location>
</feature>
<name>A0ABR6XGU9_9BURK</name>
<sequence length="357" mass="39853">MHPILSDFRRFLWYVAIWLLAGALFSRLLVSAGLCQWIYALTFALPVSLIFGFVATSSYYICRTLPLSRRSIFLTFLMFGSSAMVSGILLLGICEIWNMALISVTGQEAVLAISNQLAAIILATGFALYLLALLAYDVLISFDNLRAAERREAASRLFARDAELQLLRTQIDPHFLFNSLNSISALTSIDPAGARNMAISLADFFRKTLALSEHTTITVREELDLCGHFLAVEKIRYGQKLQVNIQVHHTDLALIPPMSLQPLFENAIKHGVRQLPKGGLISASICGQDGWLHIRVENPVSDKVISDSGIGLGLTNLRERFNTIYGDRARVHWSRTENLFFVEISLPIELKRQADTI</sequence>
<gene>
    <name evidence="3" type="ORF">H8K26_11850</name>
</gene>
<comment type="caution">
    <text evidence="3">The sequence shown here is derived from an EMBL/GenBank/DDBJ whole genome shotgun (WGS) entry which is preliminary data.</text>
</comment>
<accession>A0ABR6XGU9</accession>
<dbReference type="InterPro" id="IPR010559">
    <property type="entry name" value="Sig_transdc_His_kin_internal"/>
</dbReference>
<dbReference type="PANTHER" id="PTHR34220:SF7">
    <property type="entry name" value="SENSOR HISTIDINE KINASE YPDA"/>
    <property type="match status" value="1"/>
</dbReference>
<evidence type="ECO:0000259" key="2">
    <source>
        <dbReference type="Pfam" id="PF06580"/>
    </source>
</evidence>
<keyword evidence="3" id="KW-0418">Kinase</keyword>
<feature type="domain" description="Signal transduction histidine kinase internal region" evidence="2">
    <location>
        <begin position="162"/>
        <end position="241"/>
    </location>
</feature>
<dbReference type="Pfam" id="PF06580">
    <property type="entry name" value="His_kinase"/>
    <property type="match status" value="1"/>
</dbReference>
<dbReference type="Proteomes" id="UP000637632">
    <property type="component" value="Unassembled WGS sequence"/>
</dbReference>
<dbReference type="EMBL" id="JACOFT010000004">
    <property type="protein sequence ID" value="MBC3812137.1"/>
    <property type="molecule type" value="Genomic_DNA"/>
</dbReference>
<keyword evidence="3" id="KW-0808">Transferase</keyword>
<organism evidence="3 4">
    <name type="scientific">Undibacterium aquatile</name>
    <dbReference type="NCBI Taxonomy" id="1537398"/>
    <lineage>
        <taxon>Bacteria</taxon>
        <taxon>Pseudomonadati</taxon>
        <taxon>Pseudomonadota</taxon>
        <taxon>Betaproteobacteria</taxon>
        <taxon>Burkholderiales</taxon>
        <taxon>Oxalobacteraceae</taxon>
        <taxon>Undibacterium</taxon>
    </lineage>
</organism>
<dbReference type="PANTHER" id="PTHR34220">
    <property type="entry name" value="SENSOR HISTIDINE KINASE YPDA"/>
    <property type="match status" value="1"/>
</dbReference>
<dbReference type="InterPro" id="IPR050640">
    <property type="entry name" value="Bact_2-comp_sensor_kinase"/>
</dbReference>
<dbReference type="RefSeq" id="WP_190479769.1">
    <property type="nucleotide sequence ID" value="NZ_JACOFT010000004.1"/>
</dbReference>
<keyword evidence="4" id="KW-1185">Reference proteome</keyword>
<evidence type="ECO:0000256" key="1">
    <source>
        <dbReference type="SAM" id="Phobius"/>
    </source>
</evidence>
<proteinExistence type="predicted"/>